<dbReference type="PROSITE" id="PS50048">
    <property type="entry name" value="ZN2_CY6_FUNGAL_2"/>
    <property type="match status" value="1"/>
</dbReference>
<dbReference type="GO" id="GO:0045944">
    <property type="term" value="P:positive regulation of transcription by RNA polymerase II"/>
    <property type="evidence" value="ECO:0007669"/>
    <property type="project" value="TreeGrafter"/>
</dbReference>
<dbReference type="InterPro" id="IPR036864">
    <property type="entry name" value="Zn2-C6_fun-type_DNA-bd_sf"/>
</dbReference>
<dbReference type="AlphaFoldDB" id="A0A1J9Q260"/>
<feature type="region of interest" description="Disordered" evidence="6">
    <location>
        <begin position="108"/>
        <end position="206"/>
    </location>
</feature>
<dbReference type="Proteomes" id="UP000182235">
    <property type="component" value="Unassembled WGS sequence"/>
</dbReference>
<feature type="domain" description="Zn(2)-C6 fungal-type" evidence="7">
    <location>
        <begin position="80"/>
        <end position="110"/>
    </location>
</feature>
<keyword evidence="5" id="KW-0539">Nucleus</keyword>
<evidence type="ECO:0000256" key="6">
    <source>
        <dbReference type="SAM" id="MobiDB-lite"/>
    </source>
</evidence>
<evidence type="ECO:0000259" key="7">
    <source>
        <dbReference type="PROSITE" id="PS50048"/>
    </source>
</evidence>
<evidence type="ECO:0000256" key="5">
    <source>
        <dbReference type="ARBA" id="ARBA00023242"/>
    </source>
</evidence>
<feature type="region of interest" description="Disordered" evidence="6">
    <location>
        <begin position="684"/>
        <end position="714"/>
    </location>
</feature>
<sequence length="714" mass="82031">MSSYFPPDGPGEGHTSRRRQDIAKFAAPAPPESLVTPHYVNRFWLYPLQPQMPHPQAHHSHLQMASAPNDQRKHKRTRSGCFTCRSRRVKCDETHPICDRCSKGKRECVYPPPPVRRTGSRANPGGAQKHPTIPESESSDENNGCEAGTAENETTKEDQSHGRSLPVSRPKISISRRQNVQSLAKQKVQSPSETSSIQDRGASPISDTTTAFSEIQSPSVSSEIAPLEPTWRTICDLPGASELDHDVQFFLAYHRNQITFSHYFLRQEALSFVRNDIPIHALHYEPLLYAVVSFSAYMYSIRHPGGKLYTFLKYYNKSVTGLLKSLSTSNVHHDAMMLTILQLATFEEYLGDWVSVTDHHQAAHRMLTELYTPEKINENEFRRHMFLWYARFDVISSLLAGNEAILNREWYLACEKFAVEDELSTPGDMNKQLYTWSIRSRKLGMDMASLIAKMSRGLMTIEEFERQNQDITITIDEIQDSWKSLVRPERLVMFYENKVPLGPNDIVDPYVPGRIHDRLCWDVNTCLLDLIATRMMHKYQTGLLLRRLDTAQLQAEALDLLSLVETMERWPNSPKDAILHVPSPFALATLFIPYDERHIMWCRKKLAKVEQLGYIYPQAFRSKMAELWQLPELNHWWLPNEEGYPSLVREIRDWTSERDLKPRDTLREDIRDLKTMFWRMSVEDTSSAGSPSSNMVTPPSSGLYPEHSPSEPTP</sequence>
<dbReference type="GO" id="GO:0005634">
    <property type="term" value="C:nucleus"/>
    <property type="evidence" value="ECO:0007669"/>
    <property type="project" value="UniProtKB-SubCell"/>
</dbReference>
<proteinExistence type="predicted"/>
<dbReference type="GO" id="GO:0000981">
    <property type="term" value="F:DNA-binding transcription factor activity, RNA polymerase II-specific"/>
    <property type="evidence" value="ECO:0007669"/>
    <property type="project" value="InterPro"/>
</dbReference>
<comment type="subcellular location">
    <subcellularLocation>
        <location evidence="1">Nucleus</location>
    </subcellularLocation>
</comment>
<keyword evidence="9" id="KW-1185">Reference proteome</keyword>
<dbReference type="OrthoDB" id="5278208at2759"/>
<name>A0A1J9Q260_9EURO</name>
<dbReference type="SMART" id="SM00066">
    <property type="entry name" value="GAL4"/>
    <property type="match status" value="1"/>
</dbReference>
<dbReference type="VEuPathDB" id="FungiDB:AJ78_05352"/>
<keyword evidence="4" id="KW-0804">Transcription</keyword>
<evidence type="ECO:0000256" key="1">
    <source>
        <dbReference type="ARBA" id="ARBA00004123"/>
    </source>
</evidence>
<evidence type="ECO:0000256" key="2">
    <source>
        <dbReference type="ARBA" id="ARBA00023015"/>
    </source>
</evidence>
<dbReference type="InterPro" id="IPR001138">
    <property type="entry name" value="Zn2Cys6_DnaBD"/>
</dbReference>
<keyword evidence="2" id="KW-0805">Transcription regulation</keyword>
<gene>
    <name evidence="8" type="ORF">AJ78_05352</name>
</gene>
<dbReference type="SUPFAM" id="SSF57701">
    <property type="entry name" value="Zn2/Cys6 DNA-binding domain"/>
    <property type="match status" value="1"/>
</dbReference>
<evidence type="ECO:0000256" key="3">
    <source>
        <dbReference type="ARBA" id="ARBA00023125"/>
    </source>
</evidence>
<reference evidence="8 9" key="1">
    <citation type="submission" date="2015-07" db="EMBL/GenBank/DDBJ databases">
        <title>Emmonsia species relationships and genome sequence.</title>
        <authorList>
            <consortium name="The Broad Institute Genomics Platform"/>
            <person name="Cuomo C.A."/>
            <person name="Munoz J.F."/>
            <person name="Imamovic A."/>
            <person name="Priest M.E."/>
            <person name="Young S."/>
            <person name="Clay O.K."/>
            <person name="McEwen J.G."/>
        </authorList>
    </citation>
    <scope>NUCLEOTIDE SEQUENCE [LARGE SCALE GENOMIC DNA]</scope>
    <source>
        <strain evidence="8 9">UAMH 9510</strain>
    </source>
</reference>
<dbReference type="InterPro" id="IPR021858">
    <property type="entry name" value="Fun_TF"/>
</dbReference>
<organism evidence="8 9">
    <name type="scientific">Emergomyces pasteurianus Ep9510</name>
    <dbReference type="NCBI Taxonomy" id="1447872"/>
    <lineage>
        <taxon>Eukaryota</taxon>
        <taxon>Fungi</taxon>
        <taxon>Dikarya</taxon>
        <taxon>Ascomycota</taxon>
        <taxon>Pezizomycotina</taxon>
        <taxon>Eurotiomycetes</taxon>
        <taxon>Eurotiomycetidae</taxon>
        <taxon>Onygenales</taxon>
        <taxon>Ajellomycetaceae</taxon>
        <taxon>Emergomyces</taxon>
    </lineage>
</organism>
<feature type="region of interest" description="Disordered" evidence="6">
    <location>
        <begin position="1"/>
        <end position="29"/>
    </location>
</feature>
<dbReference type="GO" id="GO:0000976">
    <property type="term" value="F:transcription cis-regulatory region binding"/>
    <property type="evidence" value="ECO:0007669"/>
    <property type="project" value="TreeGrafter"/>
</dbReference>
<dbReference type="GO" id="GO:0008270">
    <property type="term" value="F:zinc ion binding"/>
    <property type="evidence" value="ECO:0007669"/>
    <property type="project" value="InterPro"/>
</dbReference>
<evidence type="ECO:0000313" key="9">
    <source>
        <dbReference type="Proteomes" id="UP000182235"/>
    </source>
</evidence>
<dbReference type="EMBL" id="LGRN01000230">
    <property type="protein sequence ID" value="OJD14275.1"/>
    <property type="molecule type" value="Genomic_DNA"/>
</dbReference>
<dbReference type="Pfam" id="PF11951">
    <property type="entry name" value="Fungal_trans_2"/>
    <property type="match status" value="1"/>
</dbReference>
<dbReference type="Pfam" id="PF00172">
    <property type="entry name" value="Zn_clus"/>
    <property type="match status" value="1"/>
</dbReference>
<dbReference type="CDD" id="cd00067">
    <property type="entry name" value="GAL4"/>
    <property type="match status" value="1"/>
</dbReference>
<protein>
    <recommendedName>
        <fullName evidence="7">Zn(2)-C6 fungal-type domain-containing protein</fullName>
    </recommendedName>
</protein>
<dbReference type="STRING" id="1447872.A0A1J9Q260"/>
<dbReference type="PANTHER" id="PTHR37534">
    <property type="entry name" value="TRANSCRIPTIONAL ACTIVATOR PROTEIN UGA3"/>
    <property type="match status" value="1"/>
</dbReference>
<keyword evidence="3" id="KW-0238">DNA-binding</keyword>
<feature type="region of interest" description="Disordered" evidence="6">
    <location>
        <begin position="53"/>
        <end position="79"/>
    </location>
</feature>
<evidence type="ECO:0000313" key="8">
    <source>
        <dbReference type="EMBL" id="OJD14275.1"/>
    </source>
</evidence>
<dbReference type="PROSITE" id="PS00463">
    <property type="entry name" value="ZN2_CY6_FUNGAL_1"/>
    <property type="match status" value="1"/>
</dbReference>
<dbReference type="PANTHER" id="PTHR37534:SF10">
    <property type="entry name" value="ZN(II)2CYS6 TRANSCRIPTION FACTOR (EUROFUNG)"/>
    <property type="match status" value="1"/>
</dbReference>
<evidence type="ECO:0000256" key="4">
    <source>
        <dbReference type="ARBA" id="ARBA00023163"/>
    </source>
</evidence>
<feature type="compositionally biased region" description="Polar residues" evidence="6">
    <location>
        <begin position="175"/>
        <end position="198"/>
    </location>
</feature>
<dbReference type="Gene3D" id="4.10.240.10">
    <property type="entry name" value="Zn(2)-C6 fungal-type DNA-binding domain"/>
    <property type="match status" value="1"/>
</dbReference>
<feature type="compositionally biased region" description="Polar residues" evidence="6">
    <location>
        <begin position="684"/>
        <end position="700"/>
    </location>
</feature>
<comment type="caution">
    <text evidence="8">The sequence shown here is derived from an EMBL/GenBank/DDBJ whole genome shotgun (WGS) entry which is preliminary data.</text>
</comment>
<accession>A0A1J9Q260</accession>